<dbReference type="InterPro" id="IPR027417">
    <property type="entry name" value="P-loop_NTPase"/>
</dbReference>
<dbReference type="PANTHER" id="PTHR10285">
    <property type="entry name" value="URIDINE KINASE"/>
    <property type="match status" value="1"/>
</dbReference>
<feature type="domain" description="Phosphoribulokinase/uridine kinase" evidence="1">
    <location>
        <begin position="24"/>
        <end position="206"/>
    </location>
</feature>
<keyword evidence="2" id="KW-0418">Kinase</keyword>
<evidence type="ECO:0000313" key="2">
    <source>
        <dbReference type="EMBL" id="MEE8659136.1"/>
    </source>
</evidence>
<proteinExistence type="predicted"/>
<dbReference type="GO" id="GO:0016301">
    <property type="term" value="F:kinase activity"/>
    <property type="evidence" value="ECO:0007669"/>
    <property type="project" value="UniProtKB-KW"/>
</dbReference>
<dbReference type="InterPro" id="IPR006083">
    <property type="entry name" value="PRK/URK"/>
</dbReference>
<dbReference type="Pfam" id="PF00485">
    <property type="entry name" value="PRK"/>
    <property type="match status" value="1"/>
</dbReference>
<dbReference type="Gene3D" id="3.40.50.300">
    <property type="entry name" value="P-loop containing nucleotide triphosphate hydrolases"/>
    <property type="match status" value="2"/>
</dbReference>
<dbReference type="Proteomes" id="UP001312908">
    <property type="component" value="Unassembled WGS sequence"/>
</dbReference>
<dbReference type="SUPFAM" id="SSF52540">
    <property type="entry name" value="P-loop containing nucleoside triphosphate hydrolases"/>
    <property type="match status" value="1"/>
</dbReference>
<gene>
    <name evidence="2" type="ORF">DOFOFD_08935</name>
</gene>
<evidence type="ECO:0000259" key="1">
    <source>
        <dbReference type="Pfam" id="PF00485"/>
    </source>
</evidence>
<organism evidence="2 3">
    <name type="scientific">Sorlinia euscelidii</name>
    <dbReference type="NCBI Taxonomy" id="3081148"/>
    <lineage>
        <taxon>Bacteria</taxon>
        <taxon>Pseudomonadati</taxon>
        <taxon>Pseudomonadota</taxon>
        <taxon>Alphaproteobacteria</taxon>
        <taxon>Acetobacterales</taxon>
        <taxon>Acetobacteraceae</taxon>
        <taxon>Sorlinia</taxon>
    </lineage>
</organism>
<reference evidence="2 3" key="1">
    <citation type="submission" date="2023-10" db="EMBL/GenBank/DDBJ databases">
        <title>Sorlinia euscelidii gen. nov., sp. nov., an acetic acid bacteria isolated from the gut of Euscelidius variegatus emitter.</title>
        <authorList>
            <person name="Michoud G."/>
            <person name="Marasco R."/>
            <person name="Seferji K."/>
            <person name="Gonella E."/>
            <person name="Garuglieri E."/>
            <person name="Alma A."/>
            <person name="Mapelli F."/>
            <person name="Borin S."/>
            <person name="Daffonchio D."/>
            <person name="Crotti E."/>
        </authorList>
    </citation>
    <scope>NUCLEOTIDE SEQUENCE [LARGE SCALE GENOMIC DNA]</scope>
    <source>
        <strain evidence="2 3">EV16P</strain>
    </source>
</reference>
<dbReference type="RefSeq" id="WP_394819991.1">
    <property type="nucleotide sequence ID" value="NZ_JAWJZY010000003.1"/>
</dbReference>
<evidence type="ECO:0000313" key="3">
    <source>
        <dbReference type="Proteomes" id="UP001312908"/>
    </source>
</evidence>
<name>A0ABU7U573_9PROT</name>
<dbReference type="PRINTS" id="PR00988">
    <property type="entry name" value="URIDINKINASE"/>
</dbReference>
<dbReference type="EMBL" id="JAWJZY010000003">
    <property type="protein sequence ID" value="MEE8659136.1"/>
    <property type="molecule type" value="Genomic_DNA"/>
</dbReference>
<keyword evidence="2" id="KW-0808">Transferase</keyword>
<sequence length="213" mass="23548">MVQLPDAILSRIKSFMASHERVLLGIAGPPGCGKSSLSAQIKTYLGPEAAILPMDGFHLANEVLDTLGRRQRKGAEDTFDSAGFAALVQRVAQPGEDQIIYAPDFKREVDAAIAGAIAIAPSCRLVIIEGNYLLCDGHWQVARRHMHQVWYVDVDDAARNMWLAARHVSFGRTQSEAEAWITQTDAPNARFIESFKSRADWVIPRGIMEALYQ</sequence>
<protein>
    <submittedName>
        <fullName evidence="2">Panthothenate kinase related protein</fullName>
    </submittedName>
</protein>
<accession>A0ABU7U573</accession>
<dbReference type="NCBIfam" id="NF006743">
    <property type="entry name" value="PRK09270.1-2"/>
    <property type="match status" value="1"/>
</dbReference>
<keyword evidence="3" id="KW-1185">Reference proteome</keyword>
<comment type="caution">
    <text evidence="2">The sequence shown here is derived from an EMBL/GenBank/DDBJ whole genome shotgun (WGS) entry which is preliminary data.</text>
</comment>